<dbReference type="Gene3D" id="3.90.220.20">
    <property type="entry name" value="DNA methylase specificity domains"/>
    <property type="match status" value="2"/>
</dbReference>
<name>A0A6S4UWN4_ACIPI</name>
<reference evidence="5 6" key="1">
    <citation type="submission" date="2019-12" db="EMBL/GenBank/DDBJ databases">
        <title>complete genome sequences of Acinetobacter pittii str. WP2-W18-ESBL-11 isolated from wastewater treatment plant effluent.</title>
        <authorList>
            <person name="Sekizuka T."/>
            <person name="Itokawa K."/>
            <person name="Yatsu K."/>
            <person name="Inamine Y."/>
            <person name="Kuroda M."/>
        </authorList>
    </citation>
    <scope>NUCLEOTIDE SEQUENCE [LARGE SCALE GENOMIC DNA]</scope>
    <source>
        <strain evidence="5 6">WP2-W18-ESBL-11</strain>
    </source>
</reference>
<dbReference type="AlphaFoldDB" id="A0A6S4UWN4"/>
<accession>A0A6S4UWN4</accession>
<evidence type="ECO:0000313" key="5">
    <source>
        <dbReference type="EMBL" id="BBQ49792.1"/>
    </source>
</evidence>
<sequence>MLNHKLAGVKWGEFKIGELFEIGTGSLLSNNELKIGMIPRISAKSDNNGILGYFDTTNIEHARHFQNFITVNFFGSDGGIFFHPYIASVEMKVHTLKINHVDMNKKSGNFIACALKPALKGFGYGTQLSSSKLRNSNFKIQLPIKDSQIDFEFIESFISDLRKIYIDDLEDYLNLKFEDFNIIDIFNIKNTSNILSRDIIQDSGNIPYLCASSENNGVSSYISYDLKYLEEGGCIFIGGKTFVVTYQEKDFFFK</sequence>
<dbReference type="SUPFAM" id="SSF116734">
    <property type="entry name" value="DNA methylase specificity domain"/>
    <property type="match status" value="1"/>
</dbReference>
<dbReference type="GO" id="GO:0003677">
    <property type="term" value="F:DNA binding"/>
    <property type="evidence" value="ECO:0007669"/>
    <property type="project" value="UniProtKB-KW"/>
</dbReference>
<proteinExistence type="inferred from homology"/>
<feature type="domain" description="Type I restriction modification DNA specificity" evidence="4">
    <location>
        <begin position="176"/>
        <end position="253"/>
    </location>
</feature>
<dbReference type="InterPro" id="IPR000055">
    <property type="entry name" value="Restrct_endonuc_typeI_TRD"/>
</dbReference>
<dbReference type="EMBL" id="AP021936">
    <property type="protein sequence ID" value="BBQ49792.1"/>
    <property type="molecule type" value="Genomic_DNA"/>
</dbReference>
<comment type="similarity">
    <text evidence="1">Belongs to the type-I restriction system S methylase family.</text>
</comment>
<keyword evidence="2" id="KW-0680">Restriction system</keyword>
<evidence type="ECO:0000313" key="6">
    <source>
        <dbReference type="Proteomes" id="UP000515758"/>
    </source>
</evidence>
<keyword evidence="3" id="KW-0238">DNA-binding</keyword>
<gene>
    <name evidence="5" type="ORF">WP2W18E11_27900</name>
</gene>
<evidence type="ECO:0000256" key="2">
    <source>
        <dbReference type="ARBA" id="ARBA00022747"/>
    </source>
</evidence>
<dbReference type="InterPro" id="IPR044946">
    <property type="entry name" value="Restrct_endonuc_typeI_TRD_sf"/>
</dbReference>
<dbReference type="Pfam" id="PF01420">
    <property type="entry name" value="Methylase_S"/>
    <property type="match status" value="2"/>
</dbReference>
<protein>
    <recommendedName>
        <fullName evidence="4">Type I restriction modification DNA specificity domain-containing protein</fullName>
    </recommendedName>
</protein>
<evidence type="ECO:0000256" key="3">
    <source>
        <dbReference type="ARBA" id="ARBA00023125"/>
    </source>
</evidence>
<organism evidence="5 6">
    <name type="scientific">Acinetobacter pittii</name>
    <name type="common">Acinetobacter genomosp. 3</name>
    <dbReference type="NCBI Taxonomy" id="48296"/>
    <lineage>
        <taxon>Bacteria</taxon>
        <taxon>Pseudomonadati</taxon>
        <taxon>Pseudomonadota</taxon>
        <taxon>Gammaproteobacteria</taxon>
        <taxon>Moraxellales</taxon>
        <taxon>Moraxellaceae</taxon>
        <taxon>Acinetobacter</taxon>
        <taxon>Acinetobacter calcoaceticus/baumannii complex</taxon>
    </lineage>
</organism>
<evidence type="ECO:0000256" key="1">
    <source>
        <dbReference type="ARBA" id="ARBA00010923"/>
    </source>
</evidence>
<evidence type="ECO:0000259" key="4">
    <source>
        <dbReference type="Pfam" id="PF01420"/>
    </source>
</evidence>
<feature type="domain" description="Type I restriction modification DNA specificity" evidence="4">
    <location>
        <begin position="9"/>
        <end position="163"/>
    </location>
</feature>
<dbReference type="GO" id="GO:0009307">
    <property type="term" value="P:DNA restriction-modification system"/>
    <property type="evidence" value="ECO:0007669"/>
    <property type="project" value="UniProtKB-KW"/>
</dbReference>
<dbReference type="Proteomes" id="UP000515758">
    <property type="component" value="Chromosome"/>
</dbReference>